<dbReference type="EMBL" id="CP141259">
    <property type="protein sequence ID" value="WRL44666.1"/>
    <property type="molecule type" value="Genomic_DNA"/>
</dbReference>
<evidence type="ECO:0000313" key="4">
    <source>
        <dbReference type="Proteomes" id="UP001626593"/>
    </source>
</evidence>
<sequence length="279" mass="29563">MNFAETYLAQLERFAACGPLPRVRALHLPPATVDPLPGDRGEFCALELDDGSLGLSYVLLDDTLARMRAGEGGFALAGADALELARAYVGGSGIMRTLGFAAANALTRCFFDRAGYRPDTSADSIGGLDPQPGERIGMIGLFTPLIGRILKCGAQLTVVELKAELAGDRDGYRVTLDPAELAGCGKVLSTSTLLLNDTLDHMLGYCRDARWFAMIGPSAGCLPDALFARGVTLLGGSWVHDRAGFVDALRSGGERGEYARKFAIAANAYPGFETLLARI</sequence>
<dbReference type="Pfam" id="PF13938">
    <property type="entry name" value="DUF4213"/>
    <property type="match status" value="1"/>
</dbReference>
<feature type="domain" description="DUF4213" evidence="2">
    <location>
        <begin position="43"/>
        <end position="106"/>
    </location>
</feature>
<dbReference type="SUPFAM" id="SSF159713">
    <property type="entry name" value="Dhaf3308-like"/>
    <property type="match status" value="1"/>
</dbReference>
<keyword evidence="4" id="KW-1185">Reference proteome</keyword>
<accession>A0ABZ1AJS2</accession>
<organism evidence="3 4">
    <name type="scientific">Aromatoleum evansii</name>
    <name type="common">Azoarcus evansii</name>
    <dbReference type="NCBI Taxonomy" id="59406"/>
    <lineage>
        <taxon>Bacteria</taxon>
        <taxon>Pseudomonadati</taxon>
        <taxon>Pseudomonadota</taxon>
        <taxon>Betaproteobacteria</taxon>
        <taxon>Rhodocyclales</taxon>
        <taxon>Rhodocyclaceae</taxon>
        <taxon>Aromatoleum</taxon>
    </lineage>
</organism>
<dbReference type="Gene3D" id="3.40.50.11590">
    <property type="match status" value="1"/>
</dbReference>
<evidence type="ECO:0000313" key="3">
    <source>
        <dbReference type="EMBL" id="WRL44666.1"/>
    </source>
</evidence>
<protein>
    <submittedName>
        <fullName evidence="3">DUF364 domain-containing protein</fullName>
    </submittedName>
</protein>
<dbReference type="InterPro" id="IPR007161">
    <property type="entry name" value="DUF364"/>
</dbReference>
<gene>
    <name evidence="3" type="ORF">U5817_15785</name>
</gene>
<dbReference type="InterPro" id="IPR025251">
    <property type="entry name" value="DUF4213"/>
</dbReference>
<dbReference type="RefSeq" id="WP_407277998.1">
    <property type="nucleotide sequence ID" value="NZ_CP141259.1"/>
</dbReference>
<dbReference type="Proteomes" id="UP001626593">
    <property type="component" value="Chromosome"/>
</dbReference>
<name>A0ABZ1AJS2_AROEV</name>
<proteinExistence type="predicted"/>
<evidence type="ECO:0000259" key="2">
    <source>
        <dbReference type="Pfam" id="PF13938"/>
    </source>
</evidence>
<reference evidence="3 4" key="1">
    <citation type="submission" date="2023-12" db="EMBL/GenBank/DDBJ databases">
        <title>A. evansii MAY27, complete genome.</title>
        <authorList>
            <person name="Wang Y."/>
        </authorList>
    </citation>
    <scope>NUCLEOTIDE SEQUENCE [LARGE SCALE GENOMIC DNA]</scope>
    <source>
        <strain evidence="3 4">MAY27</strain>
    </source>
</reference>
<evidence type="ECO:0000259" key="1">
    <source>
        <dbReference type="Pfam" id="PF04016"/>
    </source>
</evidence>
<dbReference type="Pfam" id="PF04016">
    <property type="entry name" value="DUF364"/>
    <property type="match status" value="1"/>
</dbReference>
<feature type="domain" description="Putative heavy-metal chelation" evidence="1">
    <location>
        <begin position="131"/>
        <end position="264"/>
    </location>
</feature>